<evidence type="ECO:0000256" key="2">
    <source>
        <dbReference type="ARBA" id="ARBA00029447"/>
    </source>
</evidence>
<dbReference type="EMBL" id="AP026966">
    <property type="protein sequence ID" value="BDT59795.1"/>
    <property type="molecule type" value="Genomic_DNA"/>
</dbReference>
<evidence type="ECO:0000256" key="1">
    <source>
        <dbReference type="ARBA" id="ARBA00022481"/>
    </source>
</evidence>
<gene>
    <name evidence="7" type="ORF">MasN3_32890</name>
</gene>
<keyword evidence="1" id="KW-0488">Methylation</keyword>
<evidence type="ECO:0000313" key="7">
    <source>
        <dbReference type="EMBL" id="BDT59795.1"/>
    </source>
</evidence>
<evidence type="ECO:0000256" key="3">
    <source>
        <dbReference type="PROSITE-ProRule" id="PRU00284"/>
    </source>
</evidence>
<feature type="transmembrane region" description="Helical" evidence="5">
    <location>
        <begin position="188"/>
        <end position="209"/>
    </location>
</feature>
<feature type="coiled-coil region" evidence="4">
    <location>
        <begin position="470"/>
        <end position="515"/>
    </location>
</feature>
<dbReference type="InterPro" id="IPR051310">
    <property type="entry name" value="MCP_chemotaxis"/>
</dbReference>
<organism evidence="7 8">
    <name type="scientific">Massilia varians</name>
    <dbReference type="NCBI Taxonomy" id="457921"/>
    <lineage>
        <taxon>Bacteria</taxon>
        <taxon>Pseudomonadati</taxon>
        <taxon>Pseudomonadota</taxon>
        <taxon>Betaproteobacteria</taxon>
        <taxon>Burkholderiales</taxon>
        <taxon>Oxalobacteraceae</taxon>
        <taxon>Telluria group</taxon>
        <taxon>Massilia</taxon>
    </lineage>
</organism>
<dbReference type="PANTHER" id="PTHR43531:SF14">
    <property type="entry name" value="METHYL-ACCEPTING CHEMOTAXIS PROTEIN I-RELATED"/>
    <property type="match status" value="1"/>
</dbReference>
<keyword evidence="3" id="KW-0807">Transducer</keyword>
<reference evidence="7" key="1">
    <citation type="submission" date="2022-11" db="EMBL/GenBank/DDBJ databases">
        <title>Isolation and characterization of PLA-degrading bacterium Massilia sp. from Antarctic soil.</title>
        <authorList>
            <person name="Sato K."/>
            <person name="Gomez-Fuentes C."/>
            <person name="Ahmad S.A."/>
            <person name="Zulkharnain A."/>
        </authorList>
    </citation>
    <scope>NUCLEOTIDE SEQUENCE</scope>
    <source>
        <strain evidence="7">N-3</strain>
    </source>
</reference>
<keyword evidence="5" id="KW-1133">Transmembrane helix</keyword>
<evidence type="ECO:0000256" key="5">
    <source>
        <dbReference type="SAM" id="Phobius"/>
    </source>
</evidence>
<dbReference type="PRINTS" id="PR00260">
    <property type="entry name" value="CHEMTRNSDUCR"/>
</dbReference>
<keyword evidence="5" id="KW-0812">Transmembrane</keyword>
<dbReference type="Pfam" id="PF00015">
    <property type="entry name" value="MCPsignal"/>
    <property type="match status" value="1"/>
</dbReference>
<keyword evidence="8" id="KW-1185">Reference proteome</keyword>
<keyword evidence="5" id="KW-0472">Membrane</keyword>
<dbReference type="Gene3D" id="1.10.287.950">
    <property type="entry name" value="Methyl-accepting chemotaxis protein"/>
    <property type="match status" value="1"/>
</dbReference>
<dbReference type="SUPFAM" id="SSF58104">
    <property type="entry name" value="Methyl-accepting chemotaxis protein (MCP) signaling domain"/>
    <property type="match status" value="1"/>
</dbReference>
<comment type="similarity">
    <text evidence="2">Belongs to the methyl-accepting chemotaxis (MCP) protein family.</text>
</comment>
<name>A0ABM8C960_9BURK</name>
<dbReference type="PANTHER" id="PTHR43531">
    <property type="entry name" value="PROTEIN ICFG"/>
    <property type="match status" value="1"/>
</dbReference>
<evidence type="ECO:0000256" key="4">
    <source>
        <dbReference type="SAM" id="Coils"/>
    </source>
</evidence>
<sequence length="527" mass="55838">MHFFQRAGIATRLTTAFALILSVTLILAAFSVSRVNNIERTLQTADAVRNGELEPLYAAREALAQTGIAARNAYIFQDDAAARRELDLVDARKAEYLAALARLDPVLRDNAQYGKVRDGMLAMARELERPRAYRASGDMEGFGRFLVEECSPLRRSIVADIDVLLKGLQARTAEAVQLAKAEAAGTRYWITGLSMLAVVLCVLVALLLVRSLLAQLGGEPAYAARVAHAIAGGELHQAVDTARARPSSLLYAMSAMRDGLSSIVGKVRGGTDAIASASIQIASGNLDLSTRTETQAAALAEVASSMKQLIESVRRNAEYAAQASQLAGTASSISVKGGAAVEEVVTTMQLIDTSSKKIVDIIAVIDGIAFQTNILALNAAVEAARAGEQGRGFAVVASEVRNLAQRSAAAAREVKLLIEDSVSKVGLGAVLVGEAGETIRQVVDGVHRVSDIMGHISSATSAQRADIERVDDAIARLDEMTIQNAALVEQAAAAAQSLRRQAAELAAVVDTFQLEEERSSARRPARP</sequence>
<dbReference type="InterPro" id="IPR004090">
    <property type="entry name" value="Chemotax_Me-accpt_rcpt"/>
</dbReference>
<dbReference type="SMART" id="SM00283">
    <property type="entry name" value="MA"/>
    <property type="match status" value="1"/>
</dbReference>
<proteinExistence type="inferred from homology"/>
<dbReference type="Proteomes" id="UP001163336">
    <property type="component" value="Chromosome"/>
</dbReference>
<evidence type="ECO:0000259" key="6">
    <source>
        <dbReference type="PROSITE" id="PS50111"/>
    </source>
</evidence>
<dbReference type="RefSeq" id="WP_281908656.1">
    <property type="nucleotide sequence ID" value="NZ_AP026966.1"/>
</dbReference>
<dbReference type="InterPro" id="IPR004089">
    <property type="entry name" value="MCPsignal_dom"/>
</dbReference>
<keyword evidence="4" id="KW-0175">Coiled coil</keyword>
<protein>
    <submittedName>
        <fullName evidence="7">Methyl-accepting chemotaxis protein</fullName>
    </submittedName>
</protein>
<evidence type="ECO:0000313" key="8">
    <source>
        <dbReference type="Proteomes" id="UP001163336"/>
    </source>
</evidence>
<accession>A0ABM8C960</accession>
<dbReference type="PROSITE" id="PS50111">
    <property type="entry name" value="CHEMOTAXIS_TRANSDUC_2"/>
    <property type="match status" value="1"/>
</dbReference>
<feature type="domain" description="Methyl-accepting transducer" evidence="6">
    <location>
        <begin position="270"/>
        <end position="499"/>
    </location>
</feature>